<dbReference type="GO" id="GO:0071280">
    <property type="term" value="P:cellular response to copper ion"/>
    <property type="evidence" value="ECO:0007669"/>
    <property type="project" value="TreeGrafter"/>
</dbReference>
<protein>
    <recommendedName>
        <fullName evidence="4">Metallothionein</fullName>
    </recommendedName>
</protein>
<dbReference type="Gene3D" id="4.10.10.10">
    <property type="entry name" value="Metallothionein Isoform II"/>
    <property type="match status" value="1"/>
</dbReference>
<dbReference type="Proteomes" id="UP000675900">
    <property type="component" value="Unassembled WGS sequence"/>
</dbReference>
<sequence length="71" mass="7217">MDPNCSCSTGDSSTCAGSCTCKVCKHTPCGDSCCSCCPVGRAKCAQGSCFRFCVSLSLSLPCSCSASLKNK</sequence>
<evidence type="ECO:0000256" key="4">
    <source>
        <dbReference type="RuleBase" id="RU000621"/>
    </source>
</evidence>
<evidence type="ECO:0000256" key="2">
    <source>
        <dbReference type="ARBA" id="ARBA00022723"/>
    </source>
</evidence>
<accession>A0A8C9JMY3</accession>
<dbReference type="GO" id="GO:0046872">
    <property type="term" value="F:metal ion binding"/>
    <property type="evidence" value="ECO:0007669"/>
    <property type="project" value="UniProtKB-KW"/>
</dbReference>
<dbReference type="InterPro" id="IPR017854">
    <property type="entry name" value="Metalthion_dom_sf"/>
</dbReference>
<dbReference type="Pfam" id="PF00131">
    <property type="entry name" value="Metallothio"/>
    <property type="match status" value="1"/>
</dbReference>
<dbReference type="GO" id="GO:0005634">
    <property type="term" value="C:nucleus"/>
    <property type="evidence" value="ECO:0007669"/>
    <property type="project" value="TreeGrafter"/>
</dbReference>
<evidence type="ECO:0000256" key="1">
    <source>
        <dbReference type="ARBA" id="ARBA00007283"/>
    </source>
</evidence>
<dbReference type="GO" id="GO:0071294">
    <property type="term" value="P:cellular response to zinc ion"/>
    <property type="evidence" value="ECO:0007669"/>
    <property type="project" value="TreeGrafter"/>
</dbReference>
<reference evidence="5" key="2">
    <citation type="submission" date="2025-09" db="UniProtKB">
        <authorList>
            <consortium name="Ensembl"/>
        </authorList>
    </citation>
    <scope>IDENTIFICATION</scope>
</reference>
<organism evidence="5 6">
    <name type="scientific">Panthera tigris altaica</name>
    <name type="common">Siberian tiger</name>
    <dbReference type="NCBI Taxonomy" id="74533"/>
    <lineage>
        <taxon>Eukaryota</taxon>
        <taxon>Metazoa</taxon>
        <taxon>Chordata</taxon>
        <taxon>Craniata</taxon>
        <taxon>Vertebrata</taxon>
        <taxon>Euteleostomi</taxon>
        <taxon>Mammalia</taxon>
        <taxon>Eutheria</taxon>
        <taxon>Laurasiatheria</taxon>
        <taxon>Carnivora</taxon>
        <taxon>Feliformia</taxon>
        <taxon>Felidae</taxon>
        <taxon>Pantherinae</taxon>
        <taxon>Panthera</taxon>
    </lineage>
</organism>
<dbReference type="Ensembl" id="ENSPTIT00000011041.1">
    <property type="protein sequence ID" value="ENSPTIP00000007203.1"/>
    <property type="gene ID" value="ENSPTIG00000008903.1"/>
</dbReference>
<dbReference type="GO" id="GO:0071276">
    <property type="term" value="P:cellular response to cadmium ion"/>
    <property type="evidence" value="ECO:0007669"/>
    <property type="project" value="TreeGrafter"/>
</dbReference>
<keyword evidence="6" id="KW-1185">Reference proteome</keyword>
<dbReference type="GeneTree" id="ENSGT00950000182967"/>
<dbReference type="PANTHER" id="PTHR23299:SF22">
    <property type="entry name" value="METALLOTHIONEIN-1G"/>
    <property type="match status" value="1"/>
</dbReference>
<comment type="similarity">
    <text evidence="1 4">Belongs to the metallothionein superfamily. Type 1 family.</text>
</comment>
<name>A0A8C9JMY3_PANTA</name>
<evidence type="ECO:0000256" key="3">
    <source>
        <dbReference type="ARBA" id="ARBA00022851"/>
    </source>
</evidence>
<dbReference type="PANTHER" id="PTHR23299">
    <property type="entry name" value="METALLOTHIONEIN"/>
    <property type="match status" value="1"/>
</dbReference>
<dbReference type="AlphaFoldDB" id="A0A8C9JMY3"/>
<dbReference type="GO" id="GO:0005737">
    <property type="term" value="C:cytoplasm"/>
    <property type="evidence" value="ECO:0007669"/>
    <property type="project" value="TreeGrafter"/>
</dbReference>
<evidence type="ECO:0000313" key="5">
    <source>
        <dbReference type="Ensembl" id="ENSPTIP00000007203.1"/>
    </source>
</evidence>
<evidence type="ECO:0000313" key="6">
    <source>
        <dbReference type="Proteomes" id="UP000675900"/>
    </source>
</evidence>
<dbReference type="GO" id="GO:0006882">
    <property type="term" value="P:intracellular zinc ion homeostasis"/>
    <property type="evidence" value="ECO:0007669"/>
    <property type="project" value="TreeGrafter"/>
</dbReference>
<proteinExistence type="inferred from homology"/>
<dbReference type="GO" id="GO:0010273">
    <property type="term" value="P:detoxification of copper ion"/>
    <property type="evidence" value="ECO:0007669"/>
    <property type="project" value="TreeGrafter"/>
</dbReference>
<comment type="function">
    <text evidence="4">Metallothioneins have a high content of cysteine residues that bind various heavy metals.</text>
</comment>
<keyword evidence="2 4" id="KW-0479">Metal-binding</keyword>
<reference evidence="5" key="1">
    <citation type="submission" date="2025-08" db="UniProtKB">
        <authorList>
            <consortium name="Ensembl"/>
        </authorList>
    </citation>
    <scope>IDENTIFICATION</scope>
</reference>
<dbReference type="InterPro" id="IPR000006">
    <property type="entry name" value="Metalthion_vert"/>
</dbReference>
<keyword evidence="3 4" id="KW-0480">Metal-thiolate cluster</keyword>
<dbReference type="PRINTS" id="PR00860">
    <property type="entry name" value="MTVERTEBRATE"/>
</dbReference>
<dbReference type="InterPro" id="IPR023587">
    <property type="entry name" value="Metalthion_dom_sf_vert"/>
</dbReference>
<dbReference type="SUPFAM" id="SSF57868">
    <property type="entry name" value="Metallothionein"/>
    <property type="match status" value="1"/>
</dbReference>